<proteinExistence type="predicted"/>
<organism evidence="1 2">
    <name type="scientific">Haematococcus lacustris</name>
    <name type="common">Green alga</name>
    <name type="synonym">Haematococcus pluvialis</name>
    <dbReference type="NCBI Taxonomy" id="44745"/>
    <lineage>
        <taxon>Eukaryota</taxon>
        <taxon>Viridiplantae</taxon>
        <taxon>Chlorophyta</taxon>
        <taxon>core chlorophytes</taxon>
        <taxon>Chlorophyceae</taxon>
        <taxon>CS clade</taxon>
        <taxon>Chlamydomonadales</taxon>
        <taxon>Haematococcaceae</taxon>
        <taxon>Haematococcus</taxon>
    </lineage>
</organism>
<dbReference type="AlphaFoldDB" id="A0A699YL41"/>
<dbReference type="Proteomes" id="UP000485058">
    <property type="component" value="Unassembled WGS sequence"/>
</dbReference>
<comment type="caution">
    <text evidence="1">The sequence shown here is derived from an EMBL/GenBank/DDBJ whole genome shotgun (WGS) entry which is preliminary data.</text>
</comment>
<accession>A0A699YL41</accession>
<name>A0A699YL41_HAELA</name>
<gene>
    <name evidence="1" type="ORF">HaLaN_02405</name>
</gene>
<protein>
    <submittedName>
        <fullName evidence="1">Uncharacterized protein</fullName>
    </submittedName>
</protein>
<keyword evidence="2" id="KW-1185">Reference proteome</keyword>
<dbReference type="EMBL" id="BLLF01000104">
    <property type="protein sequence ID" value="GFH07584.1"/>
    <property type="molecule type" value="Genomic_DNA"/>
</dbReference>
<evidence type="ECO:0000313" key="2">
    <source>
        <dbReference type="Proteomes" id="UP000485058"/>
    </source>
</evidence>
<reference evidence="1 2" key="1">
    <citation type="submission" date="2020-02" db="EMBL/GenBank/DDBJ databases">
        <title>Draft genome sequence of Haematococcus lacustris strain NIES-144.</title>
        <authorList>
            <person name="Morimoto D."/>
            <person name="Nakagawa S."/>
            <person name="Yoshida T."/>
            <person name="Sawayama S."/>
        </authorList>
    </citation>
    <scope>NUCLEOTIDE SEQUENCE [LARGE SCALE GENOMIC DNA]</scope>
    <source>
        <strain evidence="1 2">NIES-144</strain>
    </source>
</reference>
<evidence type="ECO:0000313" key="1">
    <source>
        <dbReference type="EMBL" id="GFH07584.1"/>
    </source>
</evidence>
<sequence length="214" mass="22033">MVALHRAEMVWEEGREEEAQDVEPAQVAEGQPDARAAIRKFLSHGLEECGPAGLDFLTVLGAHEGEGLALDAGALGAAGSASPFVGNKGQKVREDVPEGAGGRDGVLRHLMGSAATAGLGSSAGRSLQDQFDGAVATLRTVQRALRASHVVLSNAAAAVAGPPDGDDDGQAARRQLARVRQALQCDTGPNLADLEGLWLAVENRMADTAIGAAW</sequence>